<sequence length="578" mass="63912">MAKPCEDLPEECWEAILVRIKPTEDHQLESISLVCKRFLSISNRLLTTLNISTRTLLLAPEGDISSLFLRFHHLKRINLTGSLGEDNLDRIIRAISRSDLRLTALDLSNQVRFPYSTIHEPLRMNATVSTLICVEMDTLQDRDLMKIADSFPDLEELDISYPRDSFFIGISDKGISGIAEKLQKLRSINISGNDFISDVSLIKLSSLPSLSNISARNCRRLTISGIDYVIQHCSNLLSLSISINPRSSSHAFIESFHANASNLQSLELSYTCVSDELLSVIGNHKLVLLKLVLSGSHGFTFDGLSTVVLGQQSLQHLNLYGTGFLTDEMMSSLSEHLPHVFSIGLNCCTPLTSSTIFNLARNCPSLEEISMSFTSLGLGEEDFVSELGKNCKIRSLKLRHNENLRDETLERIGTLCPELSSLDVSRCWSITGVGIGGIGKHCTKITELRIDGCRKVRNLGSDLQFSKLEVLMASASGIEDEGLEMIGRGCQRLRILDVNGCLGVTEKGLRQLLESDSSCKVLRKLNLEKCCDLSADFLAWMVSSRPSLRTIILSSGSLPTLKSRDLFLKHGCLVTSAE</sequence>
<dbReference type="EMBL" id="CM056811">
    <property type="protein sequence ID" value="KAJ8634867.1"/>
    <property type="molecule type" value="Genomic_DNA"/>
</dbReference>
<dbReference type="Proteomes" id="UP001234297">
    <property type="component" value="Chromosome 3"/>
</dbReference>
<evidence type="ECO:0000313" key="1">
    <source>
        <dbReference type="EMBL" id="KAJ8634867.1"/>
    </source>
</evidence>
<protein>
    <submittedName>
        <fullName evidence="1">Uncharacterized protein</fullName>
    </submittedName>
</protein>
<evidence type="ECO:0000313" key="2">
    <source>
        <dbReference type="Proteomes" id="UP001234297"/>
    </source>
</evidence>
<organism evidence="1 2">
    <name type="scientific">Persea americana</name>
    <name type="common">Avocado</name>
    <dbReference type="NCBI Taxonomy" id="3435"/>
    <lineage>
        <taxon>Eukaryota</taxon>
        <taxon>Viridiplantae</taxon>
        <taxon>Streptophyta</taxon>
        <taxon>Embryophyta</taxon>
        <taxon>Tracheophyta</taxon>
        <taxon>Spermatophyta</taxon>
        <taxon>Magnoliopsida</taxon>
        <taxon>Magnoliidae</taxon>
        <taxon>Laurales</taxon>
        <taxon>Lauraceae</taxon>
        <taxon>Persea</taxon>
    </lineage>
</organism>
<proteinExistence type="predicted"/>
<comment type="caution">
    <text evidence="1">The sequence shown here is derived from an EMBL/GenBank/DDBJ whole genome shotgun (WGS) entry which is preliminary data.</text>
</comment>
<gene>
    <name evidence="1" type="ORF">MRB53_009134</name>
</gene>
<name>A0ACC2LN93_PERAE</name>
<reference evidence="1 2" key="1">
    <citation type="journal article" date="2022" name="Hortic Res">
        <title>A haplotype resolved chromosomal level avocado genome allows analysis of novel avocado genes.</title>
        <authorList>
            <person name="Nath O."/>
            <person name="Fletcher S.J."/>
            <person name="Hayward A."/>
            <person name="Shaw L.M."/>
            <person name="Masouleh A.K."/>
            <person name="Furtado A."/>
            <person name="Henry R.J."/>
            <person name="Mitter N."/>
        </authorList>
    </citation>
    <scope>NUCLEOTIDE SEQUENCE [LARGE SCALE GENOMIC DNA]</scope>
    <source>
        <strain evidence="2">cv. Hass</strain>
    </source>
</reference>
<accession>A0ACC2LN93</accession>
<keyword evidence="2" id="KW-1185">Reference proteome</keyword>